<evidence type="ECO:0000256" key="3">
    <source>
        <dbReference type="ARBA" id="ARBA00022475"/>
    </source>
</evidence>
<feature type="transmembrane region" description="Helical" evidence="8">
    <location>
        <begin position="191"/>
        <end position="209"/>
    </location>
</feature>
<dbReference type="EMBL" id="MW024816">
    <property type="protein sequence ID" value="QOW96414.1"/>
    <property type="molecule type" value="Genomic_DNA"/>
</dbReference>
<evidence type="ECO:0000256" key="5">
    <source>
        <dbReference type="ARBA" id="ARBA00022989"/>
    </source>
</evidence>
<dbReference type="PANTHER" id="PTHR30086:SF15">
    <property type="entry name" value="LEUCINE EFFLUX PROTEIN"/>
    <property type="match status" value="1"/>
</dbReference>
<proteinExistence type="inferred from homology"/>
<feature type="transmembrane region" description="Helical" evidence="8">
    <location>
        <begin position="154"/>
        <end position="179"/>
    </location>
</feature>
<comment type="similarity">
    <text evidence="2">Belongs to the Rht family.</text>
</comment>
<evidence type="ECO:0000256" key="7">
    <source>
        <dbReference type="ARBA" id="ARBA00048489"/>
    </source>
</evidence>
<dbReference type="GO" id="GO:0015190">
    <property type="term" value="F:L-leucine transmembrane transporter activity"/>
    <property type="evidence" value="ECO:0007669"/>
    <property type="project" value="TreeGrafter"/>
</dbReference>
<dbReference type="GO" id="GO:0005886">
    <property type="term" value="C:plasma membrane"/>
    <property type="evidence" value="ECO:0007669"/>
    <property type="project" value="UniProtKB-SubCell"/>
</dbReference>
<comment type="catalytic activity">
    <reaction evidence="7">
        <text>L-leucine(in) + H(+)(out) = L-leucine(out) + H(+)(in)</text>
        <dbReference type="Rhea" id="RHEA:28731"/>
        <dbReference type="ChEBI" id="CHEBI:15378"/>
        <dbReference type="ChEBI" id="CHEBI:57427"/>
    </reaction>
    <physiologicalReaction direction="left-to-right" evidence="7">
        <dbReference type="Rhea" id="RHEA:28732"/>
    </physiologicalReaction>
</comment>
<reference evidence="9" key="1">
    <citation type="submission" date="2020-09" db="EMBL/GenBank/DDBJ databases">
        <authorList>
            <person name="Eze J.U."/>
            <person name="Rahube T.O."/>
        </authorList>
    </citation>
    <scope>NUCLEOTIDE SEQUENCE</scope>
    <source>
        <strain evidence="9">DM6</strain>
    </source>
</reference>
<evidence type="ECO:0000256" key="4">
    <source>
        <dbReference type="ARBA" id="ARBA00022692"/>
    </source>
</evidence>
<evidence type="ECO:0000256" key="1">
    <source>
        <dbReference type="ARBA" id="ARBA00004651"/>
    </source>
</evidence>
<name>A0A7S6YJN3_SERMA</name>
<keyword evidence="4 8" id="KW-0812">Transmembrane</keyword>
<evidence type="ECO:0000256" key="6">
    <source>
        <dbReference type="ARBA" id="ARBA00023136"/>
    </source>
</evidence>
<dbReference type="PIRSF" id="PIRSF006324">
    <property type="entry name" value="LeuE"/>
    <property type="match status" value="1"/>
</dbReference>
<organism evidence="9">
    <name type="scientific">Serratia marcescens</name>
    <dbReference type="NCBI Taxonomy" id="615"/>
    <lineage>
        <taxon>Bacteria</taxon>
        <taxon>Pseudomonadati</taxon>
        <taxon>Pseudomonadota</taxon>
        <taxon>Gammaproteobacteria</taxon>
        <taxon>Enterobacterales</taxon>
        <taxon>Yersiniaceae</taxon>
        <taxon>Serratia</taxon>
    </lineage>
</organism>
<evidence type="ECO:0000256" key="2">
    <source>
        <dbReference type="ARBA" id="ARBA00007928"/>
    </source>
</evidence>
<keyword evidence="3" id="KW-1003">Cell membrane</keyword>
<dbReference type="PANTHER" id="PTHR30086">
    <property type="entry name" value="ARGININE EXPORTER PROTEIN ARGO"/>
    <property type="match status" value="1"/>
</dbReference>
<sequence length="212" mass="23198">MLESFGVLNLWTYLAGVVFIIILPGPNTLYVLKTGISRGVRAGYTAALGVFIGDAILIFCAYIGVASLIRTTPFLFTLVRFLGAIYLLFLGAKILYATFVQKAQAQQQQIEGGHSILRKSLTLSLTNPKAILFYVSFFVQFIDFNYAHTGLSFTILALILEAVSFIYMSTLIFSGTMLAHFFNHKKGLAKLGNGLIGLLFLGFATRLATLSS</sequence>
<feature type="transmembrane region" description="Helical" evidence="8">
    <location>
        <begin position="44"/>
        <end position="69"/>
    </location>
</feature>
<feature type="transmembrane region" description="Helical" evidence="8">
    <location>
        <begin position="121"/>
        <end position="142"/>
    </location>
</feature>
<dbReference type="InterPro" id="IPR001123">
    <property type="entry name" value="LeuE-type"/>
</dbReference>
<accession>A0A7S6YJN3</accession>
<evidence type="ECO:0000313" key="9">
    <source>
        <dbReference type="EMBL" id="QOW96414.1"/>
    </source>
</evidence>
<feature type="transmembrane region" description="Helical" evidence="8">
    <location>
        <begin position="81"/>
        <end position="100"/>
    </location>
</feature>
<feature type="transmembrane region" description="Helical" evidence="8">
    <location>
        <begin position="12"/>
        <end position="32"/>
    </location>
</feature>
<evidence type="ECO:0000256" key="8">
    <source>
        <dbReference type="SAM" id="Phobius"/>
    </source>
</evidence>
<keyword evidence="5 8" id="KW-1133">Transmembrane helix</keyword>
<keyword evidence="6 8" id="KW-0472">Membrane</keyword>
<protein>
    <submittedName>
        <fullName evidence="9">Orf19</fullName>
    </submittedName>
</protein>
<dbReference type="AlphaFoldDB" id="A0A7S6YJN3"/>
<comment type="subcellular location">
    <subcellularLocation>
        <location evidence="1">Cell membrane</location>
        <topology evidence="1">Multi-pass membrane protein</topology>
    </subcellularLocation>
</comment>
<dbReference type="GO" id="GO:0015820">
    <property type="term" value="P:L-leucine transport"/>
    <property type="evidence" value="ECO:0007669"/>
    <property type="project" value="TreeGrafter"/>
</dbReference>
<dbReference type="Pfam" id="PF01810">
    <property type="entry name" value="LysE"/>
    <property type="match status" value="1"/>
</dbReference>
<dbReference type="NCBIfam" id="NF008201">
    <property type="entry name" value="PRK10958.1"/>
    <property type="match status" value="1"/>
</dbReference>